<evidence type="ECO:0000313" key="3">
    <source>
        <dbReference type="Proteomes" id="UP000708208"/>
    </source>
</evidence>
<evidence type="ECO:0000313" key="2">
    <source>
        <dbReference type="EMBL" id="CAG7663121.1"/>
    </source>
</evidence>
<dbReference type="AlphaFoldDB" id="A0A8J2NRC2"/>
<reference evidence="2" key="1">
    <citation type="submission" date="2021-06" db="EMBL/GenBank/DDBJ databases">
        <authorList>
            <person name="Hodson N. C."/>
            <person name="Mongue J. A."/>
            <person name="Jaron S. K."/>
        </authorList>
    </citation>
    <scope>NUCLEOTIDE SEQUENCE</scope>
</reference>
<keyword evidence="3" id="KW-1185">Reference proteome</keyword>
<name>A0A8J2NRC2_9HEXA</name>
<comment type="caution">
    <text evidence="2">The sequence shown here is derived from an EMBL/GenBank/DDBJ whole genome shotgun (WGS) entry which is preliminary data.</text>
</comment>
<sequence>AKPKTTVRTVAQKIIMTVVPWSGPDTGPIANRTRPYQTNTGPS</sequence>
<feature type="region of interest" description="Disordered" evidence="1">
    <location>
        <begin position="21"/>
        <end position="43"/>
    </location>
</feature>
<proteinExistence type="predicted"/>
<protein>
    <submittedName>
        <fullName evidence="2">Uncharacterized protein</fullName>
    </submittedName>
</protein>
<evidence type="ECO:0000256" key="1">
    <source>
        <dbReference type="SAM" id="MobiDB-lite"/>
    </source>
</evidence>
<dbReference type="Proteomes" id="UP000708208">
    <property type="component" value="Unassembled WGS sequence"/>
</dbReference>
<feature type="compositionally biased region" description="Polar residues" evidence="1">
    <location>
        <begin position="34"/>
        <end position="43"/>
    </location>
</feature>
<accession>A0A8J2NRC2</accession>
<gene>
    <name evidence="2" type="ORF">AFUS01_LOCUS1493</name>
</gene>
<dbReference type="EMBL" id="CAJVCH010008325">
    <property type="protein sequence ID" value="CAG7663121.1"/>
    <property type="molecule type" value="Genomic_DNA"/>
</dbReference>
<feature type="non-terminal residue" evidence="2">
    <location>
        <position position="1"/>
    </location>
</feature>
<organism evidence="2 3">
    <name type="scientific">Allacma fusca</name>
    <dbReference type="NCBI Taxonomy" id="39272"/>
    <lineage>
        <taxon>Eukaryota</taxon>
        <taxon>Metazoa</taxon>
        <taxon>Ecdysozoa</taxon>
        <taxon>Arthropoda</taxon>
        <taxon>Hexapoda</taxon>
        <taxon>Collembola</taxon>
        <taxon>Symphypleona</taxon>
        <taxon>Sminthuridae</taxon>
        <taxon>Allacma</taxon>
    </lineage>
</organism>